<accession>A0A2A5CA22</accession>
<dbReference type="AlphaFoldDB" id="A0A2A5CA22"/>
<protein>
    <recommendedName>
        <fullName evidence="3">Type II toxin-antitoxin system RelE/ParE family toxin</fullName>
    </recommendedName>
</protein>
<comment type="caution">
    <text evidence="1">The sequence shown here is derived from an EMBL/GenBank/DDBJ whole genome shotgun (WGS) entry which is preliminary data.</text>
</comment>
<evidence type="ECO:0000313" key="2">
    <source>
        <dbReference type="Proteomes" id="UP000228987"/>
    </source>
</evidence>
<dbReference type="InterPro" id="IPR009241">
    <property type="entry name" value="HigB-like"/>
</dbReference>
<dbReference type="EMBL" id="NVWI01000010">
    <property type="protein sequence ID" value="PCJ40216.1"/>
    <property type="molecule type" value="Genomic_DNA"/>
</dbReference>
<gene>
    <name evidence="1" type="ORF">COA71_11960</name>
</gene>
<sequence>MKVISAVFFKLSNDKEPVKDWLLSLDKQDRLIIGQDIKTIELGWPLGMPLVRKMDNSLWEVRCSLKGKRISRVLFTVYRNQMVLLHGFIKKTQKTPVNDLSKAKKRRDLILGGEK</sequence>
<name>A0A2A5CA22_9GAMM</name>
<reference evidence="2" key="1">
    <citation type="submission" date="2017-08" db="EMBL/GenBank/DDBJ databases">
        <title>A dynamic microbial community with high functional redundancy inhabits the cold, oxic subseafloor aquifer.</title>
        <authorList>
            <person name="Tully B.J."/>
            <person name="Wheat C.G."/>
            <person name="Glazer B.T."/>
            <person name="Huber J.A."/>
        </authorList>
    </citation>
    <scope>NUCLEOTIDE SEQUENCE [LARGE SCALE GENOMIC DNA]</scope>
</reference>
<proteinExistence type="predicted"/>
<evidence type="ECO:0000313" key="1">
    <source>
        <dbReference type="EMBL" id="PCJ40216.1"/>
    </source>
</evidence>
<evidence type="ECO:0008006" key="3">
    <source>
        <dbReference type="Google" id="ProtNLM"/>
    </source>
</evidence>
<dbReference type="Proteomes" id="UP000228987">
    <property type="component" value="Unassembled WGS sequence"/>
</dbReference>
<dbReference type="Pfam" id="PF05973">
    <property type="entry name" value="Gp49"/>
    <property type="match status" value="1"/>
</dbReference>
<organism evidence="1 2">
    <name type="scientific">SAR86 cluster bacterium</name>
    <dbReference type="NCBI Taxonomy" id="2030880"/>
    <lineage>
        <taxon>Bacteria</taxon>
        <taxon>Pseudomonadati</taxon>
        <taxon>Pseudomonadota</taxon>
        <taxon>Gammaproteobacteria</taxon>
        <taxon>SAR86 cluster</taxon>
    </lineage>
</organism>